<comment type="caution">
    <text evidence="14">The sequence shown here is derived from an EMBL/GenBank/DDBJ whole genome shotgun (WGS) entry which is preliminary data.</text>
</comment>
<comment type="catalytic activity">
    <reaction evidence="1">
        <text>ATP + protein L-histidine = ADP + protein N-phospho-L-histidine.</text>
        <dbReference type="EC" id="2.7.13.3"/>
    </reaction>
</comment>
<dbReference type="GO" id="GO:0016301">
    <property type="term" value="F:kinase activity"/>
    <property type="evidence" value="ECO:0007669"/>
    <property type="project" value="UniProtKB-KW"/>
</dbReference>
<evidence type="ECO:0000259" key="13">
    <source>
        <dbReference type="PROSITE" id="PS50109"/>
    </source>
</evidence>
<evidence type="ECO:0000256" key="9">
    <source>
        <dbReference type="ARBA" id="ARBA00022840"/>
    </source>
</evidence>
<evidence type="ECO:0000313" key="15">
    <source>
        <dbReference type="Proteomes" id="UP001157186"/>
    </source>
</evidence>
<keyword evidence="10" id="KW-0902">Two-component regulatory system</keyword>
<dbReference type="SMART" id="SM00387">
    <property type="entry name" value="HATPase_c"/>
    <property type="match status" value="1"/>
</dbReference>
<dbReference type="Proteomes" id="UP001157186">
    <property type="component" value="Unassembled WGS sequence"/>
</dbReference>
<dbReference type="PANTHER" id="PTHR45528">
    <property type="entry name" value="SENSOR HISTIDINE KINASE CPXA"/>
    <property type="match status" value="1"/>
</dbReference>
<keyword evidence="8 14" id="KW-0418">Kinase</keyword>
<dbReference type="Gene3D" id="3.30.565.10">
    <property type="entry name" value="Histidine kinase-like ATPase, C-terminal domain"/>
    <property type="match status" value="1"/>
</dbReference>
<evidence type="ECO:0000256" key="1">
    <source>
        <dbReference type="ARBA" id="ARBA00000085"/>
    </source>
</evidence>
<sequence length="459" mass="51313">MNWIDKLKRFLSDTSGLNLLDNQQKFILLIALPCIFTMTIALIHTEVSGYFIAFLVFVFILLTTYGIVAIRQVSDFQIRTLSNLIESMIDGDYSLRGRLQTNQAFQELFNLINQLSDTLARHKFEAKESRLLLEKILEQMHAMVLATDQHGKIVMTNDSAKKYIFQGQANVLYQSLTATVLGAEISQAKPGIIRFSSQPLIGEYFLVKEQFLAQGQPHQLYFITNAERLLIEQERKAWQSLVRVLSHEMNNSMTPIAAISQSMQNQLSDQSKAIDRQSLAAGVDIINERAKSLTSFIASYSQLSHLPKPNKVSVGLYQMLQTSAALFPKLTTEIDDSCQLMINVDKQQFEQVLINLFKNALEAMLGQACALLKVSVISDEFNTVIRLVDQGCGIANFENLFVPFYSTKASGSGIGLALCRQIMFNHHGTISVTNVKDGHGVEVQLSLPVDKHALIGGEK</sequence>
<evidence type="ECO:0000313" key="14">
    <source>
        <dbReference type="EMBL" id="GLX79097.1"/>
    </source>
</evidence>
<feature type="transmembrane region" description="Helical" evidence="12">
    <location>
        <begin position="26"/>
        <end position="44"/>
    </location>
</feature>
<comment type="subcellular location">
    <subcellularLocation>
        <location evidence="2">Cell membrane</location>
        <topology evidence="2">Multi-pass membrane protein</topology>
    </subcellularLocation>
</comment>
<organism evidence="14 15">
    <name type="scientific">Thalassotalea insulae</name>
    <dbReference type="NCBI Taxonomy" id="2056778"/>
    <lineage>
        <taxon>Bacteria</taxon>
        <taxon>Pseudomonadati</taxon>
        <taxon>Pseudomonadota</taxon>
        <taxon>Gammaproteobacteria</taxon>
        <taxon>Alteromonadales</taxon>
        <taxon>Colwelliaceae</taxon>
        <taxon>Thalassotalea</taxon>
    </lineage>
</organism>
<dbReference type="SUPFAM" id="SSF55874">
    <property type="entry name" value="ATPase domain of HSP90 chaperone/DNA topoisomerase II/histidine kinase"/>
    <property type="match status" value="1"/>
</dbReference>
<evidence type="ECO:0000256" key="11">
    <source>
        <dbReference type="ARBA" id="ARBA00023136"/>
    </source>
</evidence>
<evidence type="ECO:0000256" key="5">
    <source>
        <dbReference type="ARBA" id="ARBA00022553"/>
    </source>
</evidence>
<keyword evidence="7" id="KW-0547">Nucleotide-binding</keyword>
<protein>
    <recommendedName>
        <fullName evidence="3">histidine kinase</fullName>
        <ecNumber evidence="3">2.7.13.3</ecNumber>
    </recommendedName>
</protein>
<keyword evidence="12" id="KW-0812">Transmembrane</keyword>
<evidence type="ECO:0000256" key="6">
    <source>
        <dbReference type="ARBA" id="ARBA00022679"/>
    </source>
</evidence>
<keyword evidence="5" id="KW-0597">Phosphoprotein</keyword>
<dbReference type="InterPro" id="IPR036890">
    <property type="entry name" value="HATPase_C_sf"/>
</dbReference>
<reference evidence="14 15" key="1">
    <citation type="submission" date="2023-03" db="EMBL/GenBank/DDBJ databases">
        <title>Draft genome sequence of Thalassotalea insulae KCTC 62186T.</title>
        <authorList>
            <person name="Sawabe T."/>
        </authorList>
    </citation>
    <scope>NUCLEOTIDE SEQUENCE [LARGE SCALE GENOMIC DNA]</scope>
    <source>
        <strain evidence="14 15">KCTC 62186</strain>
    </source>
</reference>
<evidence type="ECO:0000256" key="4">
    <source>
        <dbReference type="ARBA" id="ARBA00022475"/>
    </source>
</evidence>
<evidence type="ECO:0000256" key="2">
    <source>
        <dbReference type="ARBA" id="ARBA00004651"/>
    </source>
</evidence>
<feature type="domain" description="Histidine kinase" evidence="13">
    <location>
        <begin position="244"/>
        <end position="451"/>
    </location>
</feature>
<keyword evidence="6" id="KW-0808">Transferase</keyword>
<dbReference type="PROSITE" id="PS50109">
    <property type="entry name" value="HIS_KIN"/>
    <property type="match status" value="1"/>
</dbReference>
<feature type="transmembrane region" description="Helical" evidence="12">
    <location>
        <begin position="50"/>
        <end position="70"/>
    </location>
</feature>
<keyword evidence="4" id="KW-1003">Cell membrane</keyword>
<name>A0ABQ6GWV0_9GAMM</name>
<dbReference type="PANTHER" id="PTHR45528:SF1">
    <property type="entry name" value="SENSOR HISTIDINE KINASE CPXA"/>
    <property type="match status" value="1"/>
</dbReference>
<dbReference type="InterPro" id="IPR050398">
    <property type="entry name" value="HssS/ArlS-like"/>
</dbReference>
<dbReference type="InterPro" id="IPR005467">
    <property type="entry name" value="His_kinase_dom"/>
</dbReference>
<dbReference type="Pfam" id="PF02518">
    <property type="entry name" value="HATPase_c"/>
    <property type="match status" value="1"/>
</dbReference>
<gene>
    <name evidence="14" type="ORF">tinsulaeT_24370</name>
</gene>
<dbReference type="Gene3D" id="3.30.450.20">
    <property type="entry name" value="PAS domain"/>
    <property type="match status" value="1"/>
</dbReference>
<evidence type="ECO:0000256" key="12">
    <source>
        <dbReference type="SAM" id="Phobius"/>
    </source>
</evidence>
<proteinExistence type="predicted"/>
<keyword evidence="11 12" id="KW-0472">Membrane</keyword>
<accession>A0ABQ6GWV0</accession>
<dbReference type="EC" id="2.7.13.3" evidence="3"/>
<keyword evidence="12" id="KW-1133">Transmembrane helix</keyword>
<evidence type="ECO:0000256" key="3">
    <source>
        <dbReference type="ARBA" id="ARBA00012438"/>
    </source>
</evidence>
<dbReference type="InterPro" id="IPR003594">
    <property type="entry name" value="HATPase_dom"/>
</dbReference>
<dbReference type="PRINTS" id="PR00344">
    <property type="entry name" value="BCTRLSENSOR"/>
</dbReference>
<dbReference type="Gene3D" id="1.10.287.130">
    <property type="match status" value="1"/>
</dbReference>
<dbReference type="Gene3D" id="1.10.8.500">
    <property type="entry name" value="HAMP domain in histidine kinase"/>
    <property type="match status" value="1"/>
</dbReference>
<dbReference type="EMBL" id="BSST01000001">
    <property type="protein sequence ID" value="GLX79097.1"/>
    <property type="molecule type" value="Genomic_DNA"/>
</dbReference>
<evidence type="ECO:0000256" key="10">
    <source>
        <dbReference type="ARBA" id="ARBA00023012"/>
    </source>
</evidence>
<keyword evidence="15" id="KW-1185">Reference proteome</keyword>
<evidence type="ECO:0000256" key="7">
    <source>
        <dbReference type="ARBA" id="ARBA00022741"/>
    </source>
</evidence>
<evidence type="ECO:0000256" key="8">
    <source>
        <dbReference type="ARBA" id="ARBA00022777"/>
    </source>
</evidence>
<keyword evidence="9" id="KW-0067">ATP-binding</keyword>
<dbReference type="InterPro" id="IPR004358">
    <property type="entry name" value="Sig_transdc_His_kin-like_C"/>
</dbReference>